<dbReference type="InterPro" id="IPR036291">
    <property type="entry name" value="NAD(P)-bd_dom_sf"/>
</dbReference>
<reference evidence="4 6" key="1">
    <citation type="submission" date="2018-11" db="EMBL/GenBank/DDBJ databases">
        <title>Complete genome sequence of Dickeya zeae strain CE1 infecting Canna edulis Ker-Gawl. in China.</title>
        <authorList>
            <person name="Zhang J."/>
            <person name="Lin B."/>
            <person name="Shen H."/>
            <person name="Jiang S."/>
            <person name="Pu X."/>
            <person name="Sun D."/>
        </authorList>
    </citation>
    <scope>NUCLEOTIDE SEQUENCE [LARGE SCALE GENOMIC DNA]</scope>
    <source>
        <strain evidence="4 6">CE1</strain>
    </source>
</reference>
<keyword evidence="7" id="KW-1185">Reference proteome</keyword>
<dbReference type="PANTHER" id="PTHR42748:SF7">
    <property type="entry name" value="NMRA LIKE REDOX SENSOR 1-RELATED"/>
    <property type="match status" value="1"/>
</dbReference>
<dbReference type="Pfam" id="PF05368">
    <property type="entry name" value="NmrA"/>
    <property type="match status" value="1"/>
</dbReference>
<evidence type="ECO:0000313" key="5">
    <source>
        <dbReference type="EMBL" id="QYM91145.1"/>
    </source>
</evidence>
<proteinExistence type="inferred from homology"/>
<dbReference type="InterPro" id="IPR051164">
    <property type="entry name" value="NmrA-like_oxidored"/>
</dbReference>
<organism evidence="4 6">
    <name type="scientific">Dickeya zeae</name>
    <dbReference type="NCBI Taxonomy" id="204042"/>
    <lineage>
        <taxon>Bacteria</taxon>
        <taxon>Pseudomonadati</taxon>
        <taxon>Pseudomonadota</taxon>
        <taxon>Gammaproteobacteria</taxon>
        <taxon>Enterobacterales</taxon>
        <taxon>Pectobacteriaceae</taxon>
        <taxon>Dickeya</taxon>
    </lineage>
</organism>
<evidence type="ECO:0000259" key="3">
    <source>
        <dbReference type="Pfam" id="PF05368"/>
    </source>
</evidence>
<evidence type="ECO:0000313" key="4">
    <source>
        <dbReference type="EMBL" id="QIZ51324.1"/>
    </source>
</evidence>
<keyword evidence="2" id="KW-0521">NADP</keyword>
<evidence type="ECO:0000256" key="1">
    <source>
        <dbReference type="ARBA" id="ARBA00006328"/>
    </source>
</evidence>
<name>A0AAE7CZU8_9GAMM</name>
<dbReference type="EMBL" id="CP033622">
    <property type="protein sequence ID" value="QIZ51324.1"/>
    <property type="molecule type" value="Genomic_DNA"/>
</dbReference>
<dbReference type="EMBL" id="CP040817">
    <property type="protein sequence ID" value="QYM91145.1"/>
    <property type="molecule type" value="Genomic_DNA"/>
</dbReference>
<protein>
    <submittedName>
        <fullName evidence="4">NmrA/HSCARG family protein</fullName>
    </submittedName>
</protein>
<evidence type="ECO:0000313" key="6">
    <source>
        <dbReference type="Proteomes" id="UP000500801"/>
    </source>
</evidence>
<feature type="domain" description="NmrA-like" evidence="3">
    <location>
        <begin position="8"/>
        <end position="256"/>
    </location>
</feature>
<gene>
    <name evidence="4" type="ORF">DWG24_11380</name>
    <name evidence="5" type="ORF">FGI21_04270</name>
</gene>
<dbReference type="Proteomes" id="UP000500801">
    <property type="component" value="Chromosome"/>
</dbReference>
<dbReference type="Gene3D" id="3.40.50.720">
    <property type="entry name" value="NAD(P)-binding Rossmann-like Domain"/>
    <property type="match status" value="1"/>
</dbReference>
<reference evidence="5 7" key="2">
    <citation type="submission" date="2019-06" db="EMBL/GenBank/DDBJ databases">
        <title>Complete genome of Dickeya zeae PL65.</title>
        <authorList>
            <person name="Boluk G."/>
            <person name="Arif M."/>
        </authorList>
    </citation>
    <scope>NUCLEOTIDE SEQUENCE [LARGE SCALE GENOMIC DNA]</scope>
    <source>
        <strain evidence="5 7">PL65</strain>
    </source>
</reference>
<dbReference type="InterPro" id="IPR008030">
    <property type="entry name" value="NmrA-like"/>
</dbReference>
<accession>A0AAE7CZU8</accession>
<sequence length="319" mass="34160">MSNTISGSILVTGATGTQGGAVARALLNAGFSVRALVRDPSTTNAKALASLGVTLVKGDYDDVKSLDAAMDQVQGVFSVQMPPHPDDQDLEVRTGLRLLDVAHRSDVTMFVHSSVARAGDEKNFIDWELNRWWTRYWESKSAVNNAIADRGLRHWVILKPAMIMENFLPPKVRGMHPSLAQGKITTAILPETRLDMIAADDIGSFAVAAFSDPARFSGHSIDLAAESLTMEEVASALSVGTGCLVSAQSLTAAEAIAQGNSPGLVSSQIWDNLEGYRVDIQAAKSWGIPLTQFSQWVASHREALQSVMGVQPGSSGDER</sequence>
<comment type="similarity">
    <text evidence="1">Belongs to the NmrA-type oxidoreductase family.</text>
</comment>
<dbReference type="Proteomes" id="UP000824976">
    <property type="component" value="Chromosome"/>
</dbReference>
<evidence type="ECO:0000313" key="7">
    <source>
        <dbReference type="Proteomes" id="UP000824976"/>
    </source>
</evidence>
<dbReference type="PANTHER" id="PTHR42748">
    <property type="entry name" value="NITROGEN METABOLITE REPRESSION PROTEIN NMRA FAMILY MEMBER"/>
    <property type="match status" value="1"/>
</dbReference>
<dbReference type="CDD" id="cd05251">
    <property type="entry name" value="NmrA_like_SDR_a"/>
    <property type="match status" value="1"/>
</dbReference>
<dbReference type="Gene3D" id="3.90.25.10">
    <property type="entry name" value="UDP-galactose 4-epimerase, domain 1"/>
    <property type="match status" value="1"/>
</dbReference>
<dbReference type="RefSeq" id="WP_168362595.1">
    <property type="nucleotide sequence ID" value="NZ_CP033622.1"/>
</dbReference>
<evidence type="ECO:0000256" key="2">
    <source>
        <dbReference type="ARBA" id="ARBA00022857"/>
    </source>
</evidence>
<dbReference type="SUPFAM" id="SSF51735">
    <property type="entry name" value="NAD(P)-binding Rossmann-fold domains"/>
    <property type="match status" value="1"/>
</dbReference>
<dbReference type="AlphaFoldDB" id="A0AAE7CZU8"/>